<comment type="caution">
    <text evidence="1">The sequence shown here is derived from an EMBL/GenBank/DDBJ whole genome shotgun (WGS) entry which is preliminary data.</text>
</comment>
<organism evidence="1 2">
    <name type="scientific">Penicillium steckii</name>
    <dbReference type="NCBI Taxonomy" id="303698"/>
    <lineage>
        <taxon>Eukaryota</taxon>
        <taxon>Fungi</taxon>
        <taxon>Dikarya</taxon>
        <taxon>Ascomycota</taxon>
        <taxon>Pezizomycotina</taxon>
        <taxon>Eurotiomycetes</taxon>
        <taxon>Eurotiomycetidae</taxon>
        <taxon>Eurotiales</taxon>
        <taxon>Aspergillaceae</taxon>
        <taxon>Penicillium</taxon>
    </lineage>
</organism>
<dbReference type="Pfam" id="PF05721">
    <property type="entry name" value="PhyH"/>
    <property type="match status" value="1"/>
</dbReference>
<dbReference type="Gene3D" id="2.60.120.620">
    <property type="entry name" value="q2cbj1_9rhob like domain"/>
    <property type="match status" value="1"/>
</dbReference>
<dbReference type="AlphaFoldDB" id="A0A1V6U0N5"/>
<name>A0A1V6U0N5_9EURO</name>
<evidence type="ECO:0008006" key="3">
    <source>
        <dbReference type="Google" id="ProtNLM"/>
    </source>
</evidence>
<keyword evidence="2" id="KW-1185">Reference proteome</keyword>
<accession>A0A1V6U0N5</accession>
<dbReference type="PANTHER" id="PTHR31630:SF6">
    <property type="entry name" value="PHYTANOYL-COA DIOXYGENASE-RELATED"/>
    <property type="match status" value="1"/>
</dbReference>
<gene>
    <name evidence="1" type="ORF">PENSTE_c001G08602</name>
</gene>
<dbReference type="Proteomes" id="UP000191285">
    <property type="component" value="Unassembled WGS sequence"/>
</dbReference>
<dbReference type="SUPFAM" id="SSF51197">
    <property type="entry name" value="Clavaminate synthase-like"/>
    <property type="match status" value="1"/>
</dbReference>
<proteinExistence type="predicted"/>
<protein>
    <recommendedName>
        <fullName evidence="3">Phytanoyl-CoA dioxygenase</fullName>
    </recommendedName>
</protein>
<dbReference type="InterPro" id="IPR008775">
    <property type="entry name" value="Phytyl_CoA_dOase-like"/>
</dbReference>
<evidence type="ECO:0000313" key="1">
    <source>
        <dbReference type="EMBL" id="OQE31659.1"/>
    </source>
</evidence>
<dbReference type="PANTHER" id="PTHR31630">
    <property type="entry name" value="PHYTANOYL-COA DIOXYGENASE-RELATED-RELATED"/>
    <property type="match status" value="1"/>
</dbReference>
<sequence length="333" mass="38222">MSSTISNTTTATLNKTSFRLTGPYGDWRDDLQSQGYAVIKNVIDPEKAQYYQQKALDWLQSFKTPLDFQDRTTWTTDNLPIQSKVNTFKHYSVVHEKFMWEARTEPKILDAFAQIWGTDELLVSFDALNITLPNREDKPNLKPWPHVDQSPIRRGLHCVQGIINLSHAGPDDGSLIVLPRSNTVIESFFDTETNPDTWQKKDFRFISEDEMTWFQSRGMKPTKVLAEPGDLIVWDSRTVHWGGEPTSNSDTIRTVIYASYSPAKLATPETLQLKKEAFESFLATTHWAHDNIVLREREACFEDGKVDPRNRSQPLEMPELSDRLLQLAGLKPY</sequence>
<evidence type="ECO:0000313" key="2">
    <source>
        <dbReference type="Proteomes" id="UP000191285"/>
    </source>
</evidence>
<dbReference type="EMBL" id="MLKD01000001">
    <property type="protein sequence ID" value="OQE31659.1"/>
    <property type="molecule type" value="Genomic_DNA"/>
</dbReference>
<reference evidence="2" key="1">
    <citation type="journal article" date="2017" name="Nat. Microbiol.">
        <title>Global analysis of biosynthetic gene clusters reveals vast potential of secondary metabolite production in Penicillium species.</title>
        <authorList>
            <person name="Nielsen J.C."/>
            <person name="Grijseels S."/>
            <person name="Prigent S."/>
            <person name="Ji B."/>
            <person name="Dainat J."/>
            <person name="Nielsen K.F."/>
            <person name="Frisvad J.C."/>
            <person name="Workman M."/>
            <person name="Nielsen J."/>
        </authorList>
    </citation>
    <scope>NUCLEOTIDE SEQUENCE [LARGE SCALE GENOMIC DNA]</scope>
    <source>
        <strain evidence="2">IBT 24891</strain>
    </source>
</reference>